<dbReference type="SMART" id="SM00857">
    <property type="entry name" value="Resolvase"/>
    <property type="match status" value="1"/>
</dbReference>
<feature type="domain" description="Recombinase" evidence="2">
    <location>
        <begin position="157"/>
        <end position="280"/>
    </location>
</feature>
<dbReference type="Pfam" id="PF13408">
    <property type="entry name" value="Zn_ribbon_recom"/>
    <property type="match status" value="1"/>
</dbReference>
<dbReference type="Gene3D" id="3.90.1750.20">
    <property type="entry name" value="Putative Large Serine Recombinase, Chain B, Domain 2"/>
    <property type="match status" value="1"/>
</dbReference>
<dbReference type="CDD" id="cd00338">
    <property type="entry name" value="Ser_Recombinase"/>
    <property type="match status" value="1"/>
</dbReference>
<comment type="caution">
    <text evidence="3">The sequence shown here is derived from an EMBL/GenBank/DDBJ whole genome shotgun (WGS) entry which is preliminary data.</text>
</comment>
<protein>
    <submittedName>
        <fullName evidence="3">Winged helix-turn-helix transcriptional regulator</fullName>
    </submittedName>
</protein>
<dbReference type="Pfam" id="PF00239">
    <property type="entry name" value="Resolvase"/>
    <property type="match status" value="1"/>
</dbReference>
<gene>
    <name evidence="3" type="ORF">DWZ12_05375</name>
</gene>
<organism evidence="3 4">
    <name type="scientific">Blautia obeum</name>
    <dbReference type="NCBI Taxonomy" id="40520"/>
    <lineage>
        <taxon>Bacteria</taxon>
        <taxon>Bacillati</taxon>
        <taxon>Bacillota</taxon>
        <taxon>Clostridia</taxon>
        <taxon>Lachnospirales</taxon>
        <taxon>Lachnospiraceae</taxon>
        <taxon>Blautia</taxon>
    </lineage>
</organism>
<dbReference type="InterPro" id="IPR050639">
    <property type="entry name" value="SSR_resolvase"/>
</dbReference>
<name>A0A411ZSV6_9FIRM</name>
<dbReference type="SUPFAM" id="SSF53041">
    <property type="entry name" value="Resolvase-like"/>
    <property type="match status" value="1"/>
</dbReference>
<proteinExistence type="predicted"/>
<sequence length="609" mass="71197">MIRAVIYCRCSTEEESQKNALEKQVAEAESSVRQYGWVLVDRYVESRSGTTAKGRNEYKRLFNDLLTDKFDVIVIKSQDRLMRNTKDWYLFVDRLCTEQKKLYMYIENKFYSTDDALITGIKAILAEEYSRELSKKINNAHRNRQRDGGNVMLPGNAYGFKRMPDKSVALVEKEAEIKREMYRLCAAGYGTRTISTIMRNRGIVNRDGKPFTSSYILRMLRNPINKGTAVMGKYHFDFDSKRTIKNPKEKIYIHEDKVPRTVSDELWNAANEQIDKRSVKIKDGEDDIGKNPGKYQLSGKIVCGMCGQPYWRKVHRKHSNHELIYTWACSSYLELGRSDNLRARPNLRKVFLENEKGCDNINIAENEFYAVLEEICSNQYQKNKKKIIEKMMKLLSKSLNNQDGTKEIEKLEREQEDIERKMKFLVDKLIDGVLTDQMYRTKQEELEKKRDQNKKKILELTERTSNTQNIKDRLQEIETRLNDDDLFKKATIDNMLEEVDKIVVYPRYMEIYFSLSSVTGCMDLKIFDGDKKCFRVDYGNRLDYKSRQRDAREVVVDLIRENPRITGKMIAKEIGCSLSGANYKLKVLKKEGRIRFNGAGGKGCWEILE</sequence>
<dbReference type="Pfam" id="PF07508">
    <property type="entry name" value="Recombinase"/>
    <property type="match status" value="1"/>
</dbReference>
<feature type="coiled-coil region" evidence="1">
    <location>
        <begin position="401"/>
        <end position="463"/>
    </location>
</feature>
<dbReference type="InterPro" id="IPR025827">
    <property type="entry name" value="Zn_ribbon_recom_dom"/>
</dbReference>
<dbReference type="Pfam" id="PF13412">
    <property type="entry name" value="HTH_24"/>
    <property type="match status" value="1"/>
</dbReference>
<dbReference type="InterPro" id="IPR011109">
    <property type="entry name" value="DNA_bind_recombinase_dom"/>
</dbReference>
<dbReference type="InterPro" id="IPR036162">
    <property type="entry name" value="Resolvase-like_N_sf"/>
</dbReference>
<dbReference type="PANTHER" id="PTHR30461:SF23">
    <property type="entry name" value="DNA RECOMBINASE-RELATED"/>
    <property type="match status" value="1"/>
</dbReference>
<dbReference type="PANTHER" id="PTHR30461">
    <property type="entry name" value="DNA-INVERTASE FROM LAMBDOID PROPHAGE"/>
    <property type="match status" value="1"/>
</dbReference>
<dbReference type="RefSeq" id="WP_118044502.1">
    <property type="nucleotide sequence ID" value="NZ_QRSS01000005.1"/>
</dbReference>
<reference evidence="3 4" key="1">
    <citation type="submission" date="2018-08" db="EMBL/GenBank/DDBJ databases">
        <title>A genome reference for cultivated species of the human gut microbiota.</title>
        <authorList>
            <person name="Zou Y."/>
            <person name="Xue W."/>
            <person name="Luo G."/>
        </authorList>
    </citation>
    <scope>NUCLEOTIDE SEQUENCE [LARGE SCALE GENOMIC DNA]</scope>
    <source>
        <strain evidence="3 4">AF29-2BH</strain>
    </source>
</reference>
<dbReference type="EMBL" id="QRSS01000005">
    <property type="protein sequence ID" value="RGQ05900.1"/>
    <property type="molecule type" value="Genomic_DNA"/>
</dbReference>
<evidence type="ECO:0000313" key="3">
    <source>
        <dbReference type="EMBL" id="RGQ05900.1"/>
    </source>
</evidence>
<dbReference type="Gene3D" id="3.40.50.1390">
    <property type="entry name" value="Resolvase, N-terminal catalytic domain"/>
    <property type="match status" value="1"/>
</dbReference>
<evidence type="ECO:0000256" key="1">
    <source>
        <dbReference type="SAM" id="Coils"/>
    </source>
</evidence>
<dbReference type="GO" id="GO:0000150">
    <property type="term" value="F:DNA strand exchange activity"/>
    <property type="evidence" value="ECO:0007669"/>
    <property type="project" value="InterPro"/>
</dbReference>
<dbReference type="AlphaFoldDB" id="A0A411ZSV6"/>
<keyword evidence="1" id="KW-0175">Coiled coil</keyword>
<dbReference type="PROSITE" id="PS51737">
    <property type="entry name" value="RECOMBINASE_DNA_BIND"/>
    <property type="match status" value="1"/>
</dbReference>
<dbReference type="InterPro" id="IPR038109">
    <property type="entry name" value="DNA_bind_recomb_sf"/>
</dbReference>
<evidence type="ECO:0000313" key="4">
    <source>
        <dbReference type="Proteomes" id="UP000283585"/>
    </source>
</evidence>
<accession>A0A411ZSV6</accession>
<dbReference type="GO" id="GO:0003677">
    <property type="term" value="F:DNA binding"/>
    <property type="evidence" value="ECO:0007669"/>
    <property type="project" value="InterPro"/>
</dbReference>
<dbReference type="Proteomes" id="UP000283585">
    <property type="component" value="Unassembled WGS sequence"/>
</dbReference>
<evidence type="ECO:0000259" key="2">
    <source>
        <dbReference type="PROSITE" id="PS51737"/>
    </source>
</evidence>
<dbReference type="InterPro" id="IPR006119">
    <property type="entry name" value="Resolv_N"/>
</dbReference>